<dbReference type="AlphaFoldDB" id="A0A5J4VUC4"/>
<evidence type="ECO:0000313" key="1">
    <source>
        <dbReference type="EMBL" id="KAA6386207.1"/>
    </source>
</evidence>
<protein>
    <submittedName>
        <fullName evidence="1">Uncharacterized protein</fullName>
    </submittedName>
</protein>
<evidence type="ECO:0000313" key="2">
    <source>
        <dbReference type="Proteomes" id="UP000324800"/>
    </source>
</evidence>
<dbReference type="Proteomes" id="UP000324800">
    <property type="component" value="Unassembled WGS sequence"/>
</dbReference>
<gene>
    <name evidence="1" type="ORF">EZS28_018267</name>
</gene>
<sequence>MSSAGGIGSIDDDVLSEGIKCYSALIENLNNKDNDLEAQNMINEIKVKMEDEGILEEDDALIFHTDNRISVRVTLSASNLKDNIYNYELIE</sequence>
<organism evidence="1 2">
    <name type="scientific">Streblomastix strix</name>
    <dbReference type="NCBI Taxonomy" id="222440"/>
    <lineage>
        <taxon>Eukaryota</taxon>
        <taxon>Metamonada</taxon>
        <taxon>Preaxostyla</taxon>
        <taxon>Oxymonadida</taxon>
        <taxon>Streblomastigidae</taxon>
        <taxon>Streblomastix</taxon>
    </lineage>
</organism>
<comment type="caution">
    <text evidence="1">The sequence shown here is derived from an EMBL/GenBank/DDBJ whole genome shotgun (WGS) entry which is preliminary data.</text>
</comment>
<accession>A0A5J4VUC4</accession>
<proteinExistence type="predicted"/>
<reference evidence="1 2" key="1">
    <citation type="submission" date="2019-03" db="EMBL/GenBank/DDBJ databases">
        <title>Single cell metagenomics reveals metabolic interactions within the superorganism composed of flagellate Streblomastix strix and complex community of Bacteroidetes bacteria on its surface.</title>
        <authorList>
            <person name="Treitli S.C."/>
            <person name="Kolisko M."/>
            <person name="Husnik F."/>
            <person name="Keeling P."/>
            <person name="Hampl V."/>
        </authorList>
    </citation>
    <scope>NUCLEOTIDE SEQUENCE [LARGE SCALE GENOMIC DNA]</scope>
    <source>
        <strain evidence="1">ST1C</strain>
    </source>
</reference>
<name>A0A5J4VUC4_9EUKA</name>
<dbReference type="EMBL" id="SNRW01004911">
    <property type="protein sequence ID" value="KAA6386207.1"/>
    <property type="molecule type" value="Genomic_DNA"/>
</dbReference>